<organism evidence="1 2">
    <name type="scientific">Ramlibacter aquaticus</name>
    <dbReference type="NCBI Taxonomy" id="2780094"/>
    <lineage>
        <taxon>Bacteria</taxon>
        <taxon>Pseudomonadati</taxon>
        <taxon>Pseudomonadota</taxon>
        <taxon>Betaproteobacteria</taxon>
        <taxon>Burkholderiales</taxon>
        <taxon>Comamonadaceae</taxon>
        <taxon>Ramlibacter</taxon>
    </lineage>
</organism>
<sequence length="282" mass="32894">MRSAEFRGKRVNGGNGTAGVHVADHAVQHFPVWVFSSHRNRRSRAAEKCSASASAAASRGARCVASCSQTRLVISNFSRKRNASRYFIVCAMKMDNCELGHDLLRLRRDLLWDNVPIPDYFHATKDTPYVRDRVYEVLNQHDFEIYAQILEKSKAQRQIRESQHRFYKHAWYYLFRHTMRRIIPRLDDQLMVTTASIGVKKGQADFSDAIRDVLEQTQKIDAGSWRASFCSSASDPLLQAADYCTWAIQRKWERGDERAYDRVRQKIKYEFDLWGRGDKHYY</sequence>
<reference evidence="1 2" key="1">
    <citation type="submission" date="2020-10" db="EMBL/GenBank/DDBJ databases">
        <title>Draft genome of Ramlibacter aquaticus LMG 30558.</title>
        <authorList>
            <person name="Props R."/>
        </authorList>
    </citation>
    <scope>NUCLEOTIDE SEQUENCE [LARGE SCALE GENOMIC DNA]</scope>
    <source>
        <strain evidence="1 2">LMG 30558</strain>
    </source>
</reference>
<name>A0ABR9SBJ3_9BURK</name>
<dbReference type="Pfam" id="PF12686">
    <property type="entry name" value="DUF3800"/>
    <property type="match status" value="1"/>
</dbReference>
<evidence type="ECO:0000313" key="1">
    <source>
        <dbReference type="EMBL" id="MBE7939661.1"/>
    </source>
</evidence>
<comment type="caution">
    <text evidence="1">The sequence shown here is derived from an EMBL/GenBank/DDBJ whole genome shotgun (WGS) entry which is preliminary data.</text>
</comment>
<dbReference type="Proteomes" id="UP000715965">
    <property type="component" value="Unassembled WGS sequence"/>
</dbReference>
<keyword evidence="2" id="KW-1185">Reference proteome</keyword>
<proteinExistence type="predicted"/>
<dbReference type="InterPro" id="IPR024524">
    <property type="entry name" value="DUF3800"/>
</dbReference>
<accession>A0ABR9SBJ3</accession>
<evidence type="ECO:0000313" key="2">
    <source>
        <dbReference type="Proteomes" id="UP000715965"/>
    </source>
</evidence>
<gene>
    <name evidence="1" type="ORF">IM725_03620</name>
</gene>
<protein>
    <submittedName>
        <fullName evidence="1">DUF3800 domain-containing protein</fullName>
    </submittedName>
</protein>
<dbReference type="EMBL" id="JADDOJ010000009">
    <property type="protein sequence ID" value="MBE7939661.1"/>
    <property type="molecule type" value="Genomic_DNA"/>
</dbReference>